<gene>
    <name evidence="2" type="ordered locus">Cycma_2064</name>
</gene>
<keyword evidence="3" id="KW-1185">Reference proteome</keyword>
<dbReference type="STRING" id="880070.Cycma_2064"/>
<accession>G0J162</accession>
<keyword evidence="1" id="KW-0732">Signal</keyword>
<protein>
    <submittedName>
        <fullName evidence="2">Uncharacterized protein</fullName>
    </submittedName>
</protein>
<proteinExistence type="predicted"/>
<dbReference type="RefSeq" id="WP_014020106.1">
    <property type="nucleotide sequence ID" value="NC_015914.1"/>
</dbReference>
<name>G0J162_CYCMS</name>
<dbReference type="AlphaFoldDB" id="G0J162"/>
<dbReference type="InterPro" id="IPR015943">
    <property type="entry name" value="WD40/YVTN_repeat-like_dom_sf"/>
</dbReference>
<feature type="chain" id="PRO_5003400969" evidence="1">
    <location>
        <begin position="24"/>
        <end position="746"/>
    </location>
</feature>
<dbReference type="KEGG" id="cmr:Cycma_2064"/>
<dbReference type="eggNOG" id="COG3292">
    <property type="taxonomic scope" value="Bacteria"/>
</dbReference>
<reference evidence="3" key="1">
    <citation type="submission" date="2011-07" db="EMBL/GenBank/DDBJ databases">
        <title>The complete genome of Cyclobacterium marinum DSM 745.</title>
        <authorList>
            <person name="Lucas S."/>
            <person name="Han J."/>
            <person name="Lapidus A."/>
            <person name="Bruce D."/>
            <person name="Goodwin L."/>
            <person name="Pitluck S."/>
            <person name="Peters L."/>
            <person name="Kyrpides N."/>
            <person name="Mavromatis K."/>
            <person name="Ivanova N."/>
            <person name="Ovchinnikova G."/>
            <person name="Chertkov O."/>
            <person name="Detter J.C."/>
            <person name="Tapia R."/>
            <person name="Han C."/>
            <person name="Land M."/>
            <person name="Hauser L."/>
            <person name="Markowitz V."/>
            <person name="Cheng J.-F."/>
            <person name="Hugenholtz P."/>
            <person name="Woyke T."/>
            <person name="Wu D."/>
            <person name="Tindall B."/>
            <person name="Schuetze A."/>
            <person name="Brambilla E."/>
            <person name="Klenk H.-P."/>
            <person name="Eisen J.A."/>
        </authorList>
    </citation>
    <scope>NUCLEOTIDE SEQUENCE [LARGE SCALE GENOMIC DNA]</scope>
    <source>
        <strain evidence="3">ATCC 25205 / DSM 745 / LMG 13164 / NCIMB 1802</strain>
    </source>
</reference>
<dbReference type="EMBL" id="CP002955">
    <property type="protein sequence ID" value="AEL25811.1"/>
    <property type="molecule type" value="Genomic_DNA"/>
</dbReference>
<evidence type="ECO:0000313" key="2">
    <source>
        <dbReference type="EMBL" id="AEL25811.1"/>
    </source>
</evidence>
<evidence type="ECO:0000313" key="3">
    <source>
        <dbReference type="Proteomes" id="UP000001635"/>
    </source>
</evidence>
<dbReference type="HOGENOM" id="CLU_022124_0_0_10"/>
<dbReference type="OrthoDB" id="610763at2"/>
<feature type="signal peptide" evidence="1">
    <location>
        <begin position="1"/>
        <end position="23"/>
    </location>
</feature>
<evidence type="ECO:0000256" key="1">
    <source>
        <dbReference type="SAM" id="SignalP"/>
    </source>
</evidence>
<organism evidence="2 3">
    <name type="scientific">Cyclobacterium marinum (strain ATCC 25205 / DSM 745 / LMG 13164 / NCIMB 1802)</name>
    <name type="common">Flectobacillus marinus</name>
    <dbReference type="NCBI Taxonomy" id="880070"/>
    <lineage>
        <taxon>Bacteria</taxon>
        <taxon>Pseudomonadati</taxon>
        <taxon>Bacteroidota</taxon>
        <taxon>Cytophagia</taxon>
        <taxon>Cytophagales</taxon>
        <taxon>Cyclobacteriaceae</taxon>
        <taxon>Cyclobacterium</taxon>
    </lineage>
</organism>
<dbReference type="Gene3D" id="2.130.10.10">
    <property type="entry name" value="YVTN repeat-like/Quinoprotein amine dehydrogenase"/>
    <property type="match status" value="1"/>
</dbReference>
<dbReference type="Proteomes" id="UP000001635">
    <property type="component" value="Chromosome"/>
</dbReference>
<sequence>MKYLHLKLFVFVGLLVGFSQVQGQQLPSNSQRVHQDVPFVQEYAIKYYSEEVPMLDKVYADRNGTVQILSKSGLLRPHAGAFLYPGTLTPDKTYLAMKDKNIVSISTVENQFVYLDDKAVFSNAWAGSLYLQHELPSAASFAHGKDFTFLVSDGGHIHLVSKDGVSYKGKISGSPVIEITYDAATERFLLLAENKLMSFSPADKKLKTLTEGAGFTSFVVREGKNKLAIATKDGYFEWDLLSDKKVGQKQNALPWPVLTSLTEINGLLWFGSEQGAFMEKEDGKFNYYFGERWLPGDKVLHISQKNADEVLILTDKGLGKLVFMSQTLAEKAAYYEQQVRDRHIRHGFNATLRDMEKGNFNTGRIKDSDNDGLWTSMYLAGQAFRYATTGSPFALQNVKESLDAMERLYTINDIEGFPARSFSRSGFKDQLGGSEHWQDIEDPEWVWKATTSSDEVIGHVFVFGVIAELVDNEALRQQAIGLLDQLMTHIVENDWYLIDFDGKHTTWGRWNPEYVNGFPTMVGDRKLNSSNIIAMLQTAYHFTGKEMYKKEAYKLMDKHGYLENLMRPMEEIGQAKEGSDDWAAMLSQKWNHSDDEMYFLGYWGLYRYAFTDELKEKYKETIKDHWEAERPEKDGLWNIFGALVDRENFDLEEAVWYLQEYPLDLINWNVKNSHRKDIELLEPNFRNQSTKEVLPPDELKMRRHNGNRFELDGGRDGKEEMSAGDIWLLPYWMGRYMDVISKPVSN</sequence>